<keyword evidence="1" id="KW-0732">Signal</keyword>
<evidence type="ECO:0000256" key="1">
    <source>
        <dbReference type="SAM" id="SignalP"/>
    </source>
</evidence>
<sequence length="125" mass="14997">MKIVFVLFSLCVFNSAYGQTNLYRWQDEQGQWHFGDEASRQMRAAEPVTMAPETQNVVKTKVIKLPKIKPEKNTKVRQKIKDDVEMSMRERKEWCHKEKQRLYLQGLRAEEKCQYDRECVRAVKW</sequence>
<organism evidence="3 4">
    <name type="scientific">Agitococcus lubricus</name>
    <dbReference type="NCBI Taxonomy" id="1077255"/>
    <lineage>
        <taxon>Bacteria</taxon>
        <taxon>Pseudomonadati</taxon>
        <taxon>Pseudomonadota</taxon>
        <taxon>Gammaproteobacteria</taxon>
        <taxon>Moraxellales</taxon>
        <taxon>Moraxellaceae</taxon>
        <taxon>Agitococcus</taxon>
    </lineage>
</organism>
<dbReference type="InterPro" id="IPR025392">
    <property type="entry name" value="DUF4124"/>
</dbReference>
<dbReference type="RefSeq" id="WP_107866602.1">
    <property type="nucleotide sequence ID" value="NZ_QAON01000015.1"/>
</dbReference>
<evidence type="ECO:0000313" key="4">
    <source>
        <dbReference type="Proteomes" id="UP000244223"/>
    </source>
</evidence>
<accession>A0A2T5IVU9</accession>
<dbReference type="Proteomes" id="UP000244223">
    <property type="component" value="Unassembled WGS sequence"/>
</dbReference>
<dbReference type="AlphaFoldDB" id="A0A2T5IVU9"/>
<dbReference type="EMBL" id="QAON01000015">
    <property type="protein sequence ID" value="PTQ87996.1"/>
    <property type="molecule type" value="Genomic_DNA"/>
</dbReference>
<evidence type="ECO:0000313" key="3">
    <source>
        <dbReference type="EMBL" id="PTQ87996.1"/>
    </source>
</evidence>
<name>A0A2T5IVU9_9GAMM</name>
<comment type="caution">
    <text evidence="3">The sequence shown here is derived from an EMBL/GenBank/DDBJ whole genome shotgun (WGS) entry which is preliminary data.</text>
</comment>
<proteinExistence type="predicted"/>
<feature type="chain" id="PRO_5031360177" evidence="1">
    <location>
        <begin position="19"/>
        <end position="125"/>
    </location>
</feature>
<evidence type="ECO:0000259" key="2">
    <source>
        <dbReference type="Pfam" id="PF13511"/>
    </source>
</evidence>
<reference evidence="3 4" key="1">
    <citation type="submission" date="2018-04" db="EMBL/GenBank/DDBJ databases">
        <title>Genomic Encyclopedia of Archaeal and Bacterial Type Strains, Phase II (KMG-II): from individual species to whole genera.</title>
        <authorList>
            <person name="Goeker M."/>
        </authorList>
    </citation>
    <scope>NUCLEOTIDE SEQUENCE [LARGE SCALE GENOMIC DNA]</scope>
    <source>
        <strain evidence="3 4">DSM 5822</strain>
    </source>
</reference>
<dbReference type="OrthoDB" id="6079871at2"/>
<feature type="signal peptide" evidence="1">
    <location>
        <begin position="1"/>
        <end position="18"/>
    </location>
</feature>
<protein>
    <submittedName>
        <fullName evidence="3">Uncharacterized protein DUF4124</fullName>
    </submittedName>
</protein>
<feature type="domain" description="DUF4124" evidence="2">
    <location>
        <begin position="10"/>
        <end position="54"/>
    </location>
</feature>
<dbReference type="Pfam" id="PF13511">
    <property type="entry name" value="DUF4124"/>
    <property type="match status" value="1"/>
</dbReference>
<keyword evidence="4" id="KW-1185">Reference proteome</keyword>
<gene>
    <name evidence="3" type="ORF">C8N29_11581</name>
</gene>